<sequence>MAFQGIKEDMVPRAYKDSQAARETEDLPENQDSQALRENLACKANQALRGLREEADFLERMETKETRAYQEQQGPGVERVKWVFHYANVIHRVKKDKQDPWEKLEAEAPLEKLGRVALRAPEEQEVLWAITVHQDPLGCQDLKEKRVQSGNKETEENMVTKAIRAIWVCQDSEVPLDNKGPQVLREKKEFLVLLGNLASPVSQASQEDQDWLDPQVLEEERVYQAHQEALVFQVQRVNKGYLVNLELQVKEVNEEHKVTKDDVESLA</sequence>
<comment type="caution">
    <text evidence="2">The sequence shown here is derived from an EMBL/GenBank/DDBJ whole genome shotgun (WGS) entry which is preliminary data.</text>
</comment>
<organism evidence="2 3">
    <name type="scientific">Myodes glareolus</name>
    <name type="common">Bank vole</name>
    <name type="synonym">Clethrionomys glareolus</name>
    <dbReference type="NCBI Taxonomy" id="447135"/>
    <lineage>
        <taxon>Eukaryota</taxon>
        <taxon>Metazoa</taxon>
        <taxon>Chordata</taxon>
        <taxon>Craniata</taxon>
        <taxon>Vertebrata</taxon>
        <taxon>Euteleostomi</taxon>
        <taxon>Mammalia</taxon>
        <taxon>Eutheria</taxon>
        <taxon>Euarchontoglires</taxon>
        <taxon>Glires</taxon>
        <taxon>Rodentia</taxon>
        <taxon>Myomorpha</taxon>
        <taxon>Muroidea</taxon>
        <taxon>Cricetidae</taxon>
        <taxon>Arvicolinae</taxon>
        <taxon>Myodes</taxon>
    </lineage>
</organism>
<proteinExistence type="predicted"/>
<name>A0AAW0IJQ1_MYOGA</name>
<gene>
    <name evidence="2" type="ORF">U0070_027021</name>
</gene>
<feature type="region of interest" description="Disordered" evidence="1">
    <location>
        <begin position="1"/>
        <end position="36"/>
    </location>
</feature>
<evidence type="ECO:0000313" key="2">
    <source>
        <dbReference type="EMBL" id="KAK7814363.1"/>
    </source>
</evidence>
<evidence type="ECO:0000313" key="3">
    <source>
        <dbReference type="Proteomes" id="UP001488838"/>
    </source>
</evidence>
<protein>
    <submittedName>
        <fullName evidence="2">Uncharacterized protein</fullName>
    </submittedName>
</protein>
<feature type="compositionally biased region" description="Basic and acidic residues" evidence="1">
    <location>
        <begin position="1"/>
        <end position="25"/>
    </location>
</feature>
<evidence type="ECO:0000256" key="1">
    <source>
        <dbReference type="SAM" id="MobiDB-lite"/>
    </source>
</evidence>
<reference evidence="2 3" key="1">
    <citation type="journal article" date="2023" name="bioRxiv">
        <title>Conserved and derived expression patterns and positive selection on dental genes reveal complex evolutionary context of ever-growing rodent molars.</title>
        <authorList>
            <person name="Calamari Z.T."/>
            <person name="Song A."/>
            <person name="Cohen E."/>
            <person name="Akter M."/>
            <person name="Roy R.D."/>
            <person name="Hallikas O."/>
            <person name="Christensen M.M."/>
            <person name="Li P."/>
            <person name="Marangoni P."/>
            <person name="Jernvall J."/>
            <person name="Klein O.D."/>
        </authorList>
    </citation>
    <scope>NUCLEOTIDE SEQUENCE [LARGE SCALE GENOMIC DNA]</scope>
    <source>
        <strain evidence="2">V071</strain>
    </source>
</reference>
<dbReference type="Proteomes" id="UP001488838">
    <property type="component" value="Unassembled WGS sequence"/>
</dbReference>
<accession>A0AAW0IJQ1</accession>
<keyword evidence="3" id="KW-1185">Reference proteome</keyword>
<dbReference type="EMBL" id="JBBHLL010000124">
    <property type="protein sequence ID" value="KAK7814363.1"/>
    <property type="molecule type" value="Genomic_DNA"/>
</dbReference>
<dbReference type="AlphaFoldDB" id="A0AAW0IJQ1"/>